<dbReference type="InterPro" id="IPR011234">
    <property type="entry name" value="Fumarylacetoacetase-like_C"/>
</dbReference>
<keyword evidence="1" id="KW-0456">Lyase</keyword>
<dbReference type="InterPro" id="IPR036663">
    <property type="entry name" value="Fumarylacetoacetase_C_sf"/>
</dbReference>
<dbReference type="KEGG" id="bko:CKF48_08570"/>
<dbReference type="PANTHER" id="PTHR30143:SF0">
    <property type="entry name" value="2-KETO-4-PENTENOATE HYDRATASE"/>
    <property type="match status" value="1"/>
</dbReference>
<evidence type="ECO:0000256" key="1">
    <source>
        <dbReference type="ARBA" id="ARBA00023239"/>
    </source>
</evidence>
<dbReference type="GO" id="GO:0008684">
    <property type="term" value="F:2-oxopent-4-enoate hydratase activity"/>
    <property type="evidence" value="ECO:0007669"/>
    <property type="project" value="TreeGrafter"/>
</dbReference>
<dbReference type="RefSeq" id="WP_095370947.1">
    <property type="nucleotide sequence ID" value="NZ_CP022983.1"/>
</dbReference>
<dbReference type="EMBL" id="CP022983">
    <property type="protein sequence ID" value="ASV67373.1"/>
    <property type="molecule type" value="Genomic_DNA"/>
</dbReference>
<accession>A0A248TGQ1</accession>
<dbReference type="Proteomes" id="UP000215137">
    <property type="component" value="Chromosome"/>
</dbReference>
<dbReference type="GO" id="GO:0005737">
    <property type="term" value="C:cytoplasm"/>
    <property type="evidence" value="ECO:0007669"/>
    <property type="project" value="TreeGrafter"/>
</dbReference>
<evidence type="ECO:0000259" key="2">
    <source>
        <dbReference type="Pfam" id="PF01557"/>
    </source>
</evidence>
<dbReference type="Pfam" id="PF01557">
    <property type="entry name" value="FAA_hydrolase"/>
    <property type="match status" value="1"/>
</dbReference>
<dbReference type="InterPro" id="IPR050772">
    <property type="entry name" value="Hydratase-Decarb/MhpD_sf"/>
</dbReference>
<evidence type="ECO:0000313" key="3">
    <source>
        <dbReference type="EMBL" id="ASV67373.1"/>
    </source>
</evidence>
<sequence>MMTLQLNDQLKEAAQALLEAEETKKSLQPLTDEIEQLSVDEAYQIQMENIDVKLAQGEKIVGKKIGLTSLAMQKALGVDQPDYGHLLSSMDVTMQKSAIPMDKLFEPKIEGEIAFVLKHDLRGPNITEADVVAATDYIIPALEIVDSRIENWRIKLEDTIADNASSAQFVLGEERYAVDSVKLKEMEMKLYKNNKLINKGYGADVLGNPITCVAWLANKLSDYGVHLKAGEVILSGALSAAIPVERGDSFKAEFSGLVSVEVSF</sequence>
<evidence type="ECO:0000313" key="4">
    <source>
        <dbReference type="Proteomes" id="UP000215137"/>
    </source>
</evidence>
<reference evidence="3 4" key="1">
    <citation type="submission" date="2017-08" db="EMBL/GenBank/DDBJ databases">
        <title>Complete Genome Sequence of Bacillus kochii Oregon-R-modENCODE STRAIN BDGP4, isolated from Drosophila melanogaster gut.</title>
        <authorList>
            <person name="Wan K.H."/>
            <person name="Yu C."/>
            <person name="Park S."/>
            <person name="Hammonds A.S."/>
            <person name="Booth B.W."/>
            <person name="Celniker S.E."/>
        </authorList>
    </citation>
    <scope>NUCLEOTIDE SEQUENCE [LARGE SCALE GENOMIC DNA]</scope>
    <source>
        <strain evidence="3 4">BDGP4</strain>
    </source>
</reference>
<name>A0A248TGQ1_9BACI</name>
<feature type="domain" description="Fumarylacetoacetase-like C-terminal" evidence="2">
    <location>
        <begin position="106"/>
        <end position="261"/>
    </location>
</feature>
<dbReference type="PANTHER" id="PTHR30143">
    <property type="entry name" value="ACID HYDRATASE"/>
    <property type="match status" value="1"/>
</dbReference>
<protein>
    <submittedName>
        <fullName evidence="3">2-keto-4-pentenoate hydratase</fullName>
    </submittedName>
</protein>
<proteinExistence type="predicted"/>
<keyword evidence="4" id="KW-1185">Reference proteome</keyword>
<dbReference type="AlphaFoldDB" id="A0A248TGQ1"/>
<organism evidence="3 4">
    <name type="scientific">Cytobacillus kochii</name>
    <dbReference type="NCBI Taxonomy" id="859143"/>
    <lineage>
        <taxon>Bacteria</taxon>
        <taxon>Bacillati</taxon>
        <taxon>Bacillota</taxon>
        <taxon>Bacilli</taxon>
        <taxon>Bacillales</taxon>
        <taxon>Bacillaceae</taxon>
        <taxon>Cytobacillus</taxon>
    </lineage>
</organism>
<gene>
    <name evidence="3" type="ORF">CKF48_08570</name>
</gene>
<dbReference type="SUPFAM" id="SSF56529">
    <property type="entry name" value="FAH"/>
    <property type="match status" value="1"/>
</dbReference>
<dbReference type="OrthoDB" id="9792137at2"/>
<dbReference type="Gene3D" id="3.90.850.10">
    <property type="entry name" value="Fumarylacetoacetase-like, C-terminal domain"/>
    <property type="match status" value="1"/>
</dbReference>